<name>A0ABX4I2Z8_9GAMM</name>
<dbReference type="InterPro" id="IPR011060">
    <property type="entry name" value="RibuloseP-bd_barrel"/>
</dbReference>
<comment type="subunit">
    <text evidence="7">Homodimer.</text>
</comment>
<dbReference type="PANTHER" id="PTHR32119">
    <property type="entry name" value="OROTIDINE 5'-PHOSPHATE DECARBOXYLASE"/>
    <property type="match status" value="1"/>
</dbReference>
<sequence>MQDKVSSPVIVALDYDNAEAALAMAEKLDPALCRVKVGKELFTIAGPDVVRQLVSKGFEVFLDLKFHDIPNTVAAAVRAAAELGVWMVNVHASGGSRMMKAAGEALEPFGDQRPLLIGVTVLTSTAPEELAEAGVTRPLREQVQALAALAKASGLDGVVCSAQEAETLRAECGQDFALVTPGIRPEGSAADDQRRIVTPAQALEWGSTYLVIGRPITAAPDPVAALEKIIAELGS</sequence>
<evidence type="ECO:0000256" key="7">
    <source>
        <dbReference type="HAMAP-Rule" id="MF_01200"/>
    </source>
</evidence>
<evidence type="ECO:0000256" key="4">
    <source>
        <dbReference type="ARBA" id="ARBA00022975"/>
    </source>
</evidence>
<comment type="similarity">
    <text evidence="7">Belongs to the OMP decarboxylase family. Type 1 subfamily.</text>
</comment>
<organism evidence="10 11">
    <name type="scientific">Microbulbifer flavimaris</name>
    <dbReference type="NCBI Taxonomy" id="1781068"/>
    <lineage>
        <taxon>Bacteria</taxon>
        <taxon>Pseudomonadati</taxon>
        <taxon>Pseudomonadota</taxon>
        <taxon>Gammaproteobacteria</taxon>
        <taxon>Cellvibrionales</taxon>
        <taxon>Microbulbiferaceae</taxon>
        <taxon>Microbulbifer</taxon>
    </lineage>
</organism>
<dbReference type="CDD" id="cd04725">
    <property type="entry name" value="OMP_decarboxylase_like"/>
    <property type="match status" value="1"/>
</dbReference>
<evidence type="ECO:0000313" key="10">
    <source>
        <dbReference type="EMBL" id="PCO06553.1"/>
    </source>
</evidence>
<dbReference type="SMART" id="SM00934">
    <property type="entry name" value="OMPdecase"/>
    <property type="match status" value="1"/>
</dbReference>
<dbReference type="PROSITE" id="PS00156">
    <property type="entry name" value="OMPDECASE"/>
    <property type="match status" value="1"/>
</dbReference>
<evidence type="ECO:0000313" key="11">
    <source>
        <dbReference type="Proteomes" id="UP000218427"/>
    </source>
</evidence>
<feature type="binding site" evidence="7">
    <location>
        <position position="36"/>
    </location>
    <ligand>
        <name>substrate</name>
    </ligand>
</feature>
<feature type="binding site" evidence="7">
    <location>
        <begin position="63"/>
        <end position="72"/>
    </location>
    <ligand>
        <name>substrate</name>
    </ligand>
</feature>
<keyword evidence="3 7" id="KW-0210">Decarboxylase</keyword>
<dbReference type="EC" id="4.1.1.23" evidence="7"/>
<evidence type="ECO:0000256" key="6">
    <source>
        <dbReference type="ARBA" id="ARBA00049157"/>
    </source>
</evidence>
<comment type="catalytic activity">
    <reaction evidence="6 7 8">
        <text>orotidine 5'-phosphate + H(+) = UMP + CO2</text>
        <dbReference type="Rhea" id="RHEA:11596"/>
        <dbReference type="ChEBI" id="CHEBI:15378"/>
        <dbReference type="ChEBI" id="CHEBI:16526"/>
        <dbReference type="ChEBI" id="CHEBI:57538"/>
        <dbReference type="ChEBI" id="CHEBI:57865"/>
        <dbReference type="EC" id="4.1.1.23"/>
    </reaction>
</comment>
<dbReference type="NCBIfam" id="NF001273">
    <property type="entry name" value="PRK00230.1"/>
    <property type="match status" value="1"/>
</dbReference>
<feature type="binding site" evidence="7">
    <location>
        <position position="123"/>
    </location>
    <ligand>
        <name>substrate</name>
    </ligand>
</feature>
<dbReference type="Pfam" id="PF00215">
    <property type="entry name" value="OMPdecase"/>
    <property type="match status" value="1"/>
</dbReference>
<evidence type="ECO:0000256" key="5">
    <source>
        <dbReference type="ARBA" id="ARBA00023239"/>
    </source>
</evidence>
<dbReference type="NCBIfam" id="TIGR01740">
    <property type="entry name" value="pyrF"/>
    <property type="match status" value="1"/>
</dbReference>
<dbReference type="InterPro" id="IPR001754">
    <property type="entry name" value="OMPdeCOase_dom"/>
</dbReference>
<dbReference type="Proteomes" id="UP000218427">
    <property type="component" value="Unassembled WGS sequence"/>
</dbReference>
<evidence type="ECO:0000256" key="3">
    <source>
        <dbReference type="ARBA" id="ARBA00022793"/>
    </source>
</evidence>
<evidence type="ECO:0000256" key="8">
    <source>
        <dbReference type="RuleBase" id="RU000512"/>
    </source>
</evidence>
<evidence type="ECO:0000259" key="9">
    <source>
        <dbReference type="SMART" id="SM00934"/>
    </source>
</evidence>
<evidence type="ECO:0000256" key="2">
    <source>
        <dbReference type="ARBA" id="ARBA00004861"/>
    </source>
</evidence>
<dbReference type="InterPro" id="IPR047596">
    <property type="entry name" value="OMPdecase_bac"/>
</dbReference>
<keyword evidence="11" id="KW-1185">Reference proteome</keyword>
<feature type="binding site" evidence="7">
    <location>
        <position position="213"/>
    </location>
    <ligand>
        <name>substrate</name>
    </ligand>
</feature>
<dbReference type="NCBIfam" id="NF010386">
    <property type="entry name" value="PRK13813.1"/>
    <property type="match status" value="1"/>
</dbReference>
<feature type="active site" description="Proton donor" evidence="7">
    <location>
        <position position="65"/>
    </location>
</feature>
<feature type="binding site" evidence="7">
    <location>
        <position position="14"/>
    </location>
    <ligand>
        <name>substrate</name>
    </ligand>
</feature>
<dbReference type="InterPro" id="IPR013785">
    <property type="entry name" value="Aldolase_TIM"/>
</dbReference>
<dbReference type="SUPFAM" id="SSF51366">
    <property type="entry name" value="Ribulose-phoshate binding barrel"/>
    <property type="match status" value="1"/>
</dbReference>
<dbReference type="Gene3D" id="3.20.20.70">
    <property type="entry name" value="Aldolase class I"/>
    <property type="match status" value="1"/>
</dbReference>
<comment type="caution">
    <text evidence="10">The sequence shown here is derived from an EMBL/GenBank/DDBJ whole genome shotgun (WGS) entry which is preliminary data.</text>
</comment>
<dbReference type="PANTHER" id="PTHR32119:SF2">
    <property type="entry name" value="OROTIDINE 5'-PHOSPHATE DECARBOXYLASE"/>
    <property type="match status" value="1"/>
</dbReference>
<proteinExistence type="inferred from homology"/>
<dbReference type="RefSeq" id="WP_067080136.1">
    <property type="nucleotide sequence ID" value="NZ_LRFG02000001.1"/>
</dbReference>
<feature type="binding site" evidence="7">
    <location>
        <position position="214"/>
    </location>
    <ligand>
        <name>substrate</name>
    </ligand>
</feature>
<feature type="binding site" evidence="7">
    <location>
        <position position="184"/>
    </location>
    <ligand>
        <name>substrate</name>
    </ligand>
</feature>
<dbReference type="InterPro" id="IPR014732">
    <property type="entry name" value="OMPdecase"/>
</dbReference>
<reference evidence="10" key="1">
    <citation type="submission" date="2017-08" db="EMBL/GenBank/DDBJ databases">
        <title>Microbulbifer marisrubri sp. nov., a halophilic alphaproteobacterium isolated from marine sediment of the Yellow Sea, China.</title>
        <authorList>
            <person name="Zhang G."/>
            <person name="Xiong Q."/>
        </authorList>
    </citation>
    <scope>NUCLEOTIDE SEQUENCE [LARGE SCALE GENOMIC DNA]</scope>
    <source>
        <strain evidence="10">WRN-8</strain>
    </source>
</reference>
<keyword evidence="4 7" id="KW-0665">Pyrimidine biosynthesis</keyword>
<protein>
    <recommendedName>
        <fullName evidence="7">Orotidine 5'-phosphate decarboxylase</fullName>
        <ecNumber evidence="7">4.1.1.23</ecNumber>
    </recommendedName>
    <alternativeName>
        <fullName evidence="7">OMP decarboxylase</fullName>
        <shortName evidence="7">OMPDCase</shortName>
        <shortName evidence="7">OMPdecase</shortName>
    </alternativeName>
</protein>
<comment type="function">
    <text evidence="1 7">Catalyzes the decarboxylation of orotidine 5'-monophosphate (OMP) to uridine 5'-monophosphate (UMP).</text>
</comment>
<dbReference type="InterPro" id="IPR018089">
    <property type="entry name" value="OMPdecase_AS"/>
</dbReference>
<dbReference type="EMBL" id="LRFG02000001">
    <property type="protein sequence ID" value="PCO06553.1"/>
    <property type="molecule type" value="Genomic_DNA"/>
</dbReference>
<feature type="domain" description="Orotidine 5'-phosphate decarboxylase" evidence="9">
    <location>
        <begin position="8"/>
        <end position="229"/>
    </location>
</feature>
<keyword evidence="5 7" id="KW-0456">Lyase</keyword>
<dbReference type="HAMAP" id="MF_01200_B">
    <property type="entry name" value="OMPdecase_type1_B"/>
    <property type="match status" value="1"/>
</dbReference>
<accession>A0ABX4I2Z8</accession>
<gene>
    <name evidence="7" type="primary">pyrF</name>
    <name evidence="10" type="ORF">AWR36_001835</name>
</gene>
<evidence type="ECO:0000256" key="1">
    <source>
        <dbReference type="ARBA" id="ARBA00002356"/>
    </source>
</evidence>
<feature type="binding site" evidence="7">
    <location>
        <position position="193"/>
    </location>
    <ligand>
        <name>substrate</name>
    </ligand>
</feature>
<comment type="pathway">
    <text evidence="2 7 8">Pyrimidine metabolism; UMP biosynthesis via de novo pathway; UMP from orotate: step 2/2.</text>
</comment>